<protein>
    <submittedName>
        <fullName evidence="6">Discoidin domain-containing protein</fullName>
    </submittedName>
</protein>
<evidence type="ECO:0000259" key="5">
    <source>
        <dbReference type="PROSITE" id="PS50022"/>
    </source>
</evidence>
<feature type="signal peptide" evidence="4">
    <location>
        <begin position="1"/>
        <end position="31"/>
    </location>
</feature>
<sequence length="1929" mass="208092">MRKGSVVAAFSIALSVMMASIALMVPPAAWAENGEGYGSVSVSSTAESLTIGNRALSRTFRLTGGKLKTTKLVNGLGATEIIPGADSEEFVIDGMLEAKRLEPQTPLTSVKPRPGTATEVSAVSVMPNEPAAAINAIDGDPTTYWSSAEVADGHPYFDIDFHTEKQIKTLAITPRVYNGSYECTGQILALTLQRWTGSAWEDVQAFTLPGGVQAGAQTLTLTSDLSAAKIRLLVTDSHFWEAAKKGRFANIAELDIRDAEGRSVIERADTSGMWTAQVSSSSTQGGDAGGAPALLDGDPNTFWHSNYGQGDGPANQLPVIAMIDRKSATDSFQTFGYLPRPNPNNGNWLEFELRAADDPDQLERESSRLTAPDGSTTFRVSYVGMYGTGEAAGSKWCYFALSKPCTKRYIAAVVTKGQGGPFAAGAGIDLFREAFTSVPTTNQPQIKTSELTLAGAPKTEETSATIKGVNKTGKLVSFTFEPVQFGSGQATVTEKVVMYDGDHFMRKWIEVKSEDEDIRFNYIDGEHLDLSGVDAAHRWTIPTNAGGVVQMDMEKSILGQPIYANGMFLGSEFPAADTQIEDTLGRARYWCGKNFKDFRRDHEATYTGLNDQGAYVSWQTVCGATHASSLDMNVIQIDFFSYIKSISEPSEFRIQYNSWFDNMMRINNENILESFHEIDKHFSATGVRPLDNYVVDDGWNQYRSSAGAMSSGIDIERNGPVEESNKSGFWEINSKFGYTLDDSAKLVKKLGSSFGVWIGPRGGYNYYSTLADIIARANKGSKAGNSIDVADTRYVKNFEHFAIDMMEKYGVSYWKWDGFADQAQFGAFRVGEGVAGYDEAHQHMYGGPHGYFHVTDLWEKWCRLLSNVQHRADELHLPAFWISLTCYVNPSPWYLQFSNSIWMQCNADRGERYNTGEFTDKMNSMLTYRDGVYYDFIKNHEFQFPLANIYNHDPIYGKEDTGISASSMTGEQFRNYLFMQGTRGTAFWELYYSASIFDTEKYLVNADFLKWEEENFSMLRNAKVIGGTPAKTATLAGSNGLGGARSARTGEQHAYGFACFNDAGDEGIISMRNPAHAEKTISFRLDAGVGCTTAGTYHVVLDHGYAEAGARLTAAPATIAQGHEVQMTLQPGETQIWHLSRKGDTNAPTLVSQEQLSDTVLRVQTSEHVSGATFEVTVDGTSAELKSAHAYADLKTFDLELASAPAHGERISVSATAGSDSAGNRLAGSFERRFHTGGVVYAFDAASAAGAGEVAGLEGAVGFTATASVDEVVPNTVFMHQGEEWSLALDGDGRAVFTVNGVSAVSEQAVGGLTTIAGVRENNGMLKIYVGGEIAGSAYRADKVRDHSLAAATISCAGSPSVASARVFDRALGYDEVPTSPLADLIKQVEGMRDHSSKASWTATSADAVLAEASFALAKNTEDQQAAYQKLLAVLRGLVPGTDNVETKNLAAALEPTAAWLPGSTTDPSLIYNAGSPLSKVCDGDTSSESRFGIFGNDAHRQPAYLQIDLGHACTIDAVKLWRYWGGSRMYDATALVVSSTPDFADKQVLYYSGATDVFKLGEQPTATLYHESPDGKVIFGVEPQAQAGSQAQAQPQPQAITAASRQRRSLAAGESAPVEARYVRLYMNGYEGGIGKENHVVELQILGKRKIELGDVYGVEALKAQIAAAKEALKNRDTYTEDTVAALESALKAAEQMVDTLAKQHDAGAYTTTRGEFDDVSAALAQALAGLKPKQPSELVQVTFDYGHDDMVQTVSVASGSTLTEPEKPVRKSYTFEGWMTDAGTAYDFSVAVTQDLKLTASWKPEATSDNTTDDDPSGDPNKKPDDGTSNDPDKKPGSDPSNDPNKKPGSDPSNDPNKKPDKNTDEGSGNGSDNGSGNGSGNKQGSGHSRSRALPRTGDMALLVVGTSGLAGVSACVLAVVRKRRHE</sequence>
<dbReference type="SUPFAM" id="SSF51445">
    <property type="entry name" value="(Trans)glycosidases"/>
    <property type="match status" value="1"/>
</dbReference>
<accession>A0ABS7MIW3</accession>
<feature type="region of interest" description="Disordered" evidence="2">
    <location>
        <begin position="1805"/>
        <end position="1896"/>
    </location>
</feature>
<evidence type="ECO:0000256" key="2">
    <source>
        <dbReference type="SAM" id="MobiDB-lite"/>
    </source>
</evidence>
<dbReference type="InterPro" id="IPR013378">
    <property type="entry name" value="InlB-like_B-rpt"/>
</dbReference>
<dbReference type="EMBL" id="JAIMFO010000005">
    <property type="protein sequence ID" value="MBY4797304.1"/>
    <property type="molecule type" value="Genomic_DNA"/>
</dbReference>
<keyword evidence="3" id="KW-1133">Transmembrane helix</keyword>
<organism evidence="6 7">
    <name type="scientific">Collinsella ureilytica</name>
    <dbReference type="NCBI Taxonomy" id="2869515"/>
    <lineage>
        <taxon>Bacteria</taxon>
        <taxon>Bacillati</taxon>
        <taxon>Actinomycetota</taxon>
        <taxon>Coriobacteriia</taxon>
        <taxon>Coriobacteriales</taxon>
        <taxon>Coriobacteriaceae</taxon>
        <taxon>Collinsella</taxon>
    </lineage>
</organism>
<feature type="transmembrane region" description="Helical" evidence="3">
    <location>
        <begin position="1902"/>
        <end position="1923"/>
    </location>
</feature>
<dbReference type="InterPro" id="IPR000421">
    <property type="entry name" value="FA58C"/>
</dbReference>
<keyword evidence="3" id="KW-0472">Membrane</keyword>
<keyword evidence="7" id="KW-1185">Reference proteome</keyword>
<dbReference type="InterPro" id="IPR013785">
    <property type="entry name" value="Aldolase_TIM"/>
</dbReference>
<dbReference type="Pfam" id="PF00754">
    <property type="entry name" value="F5_F8_type_C"/>
    <property type="match status" value="1"/>
</dbReference>
<evidence type="ECO:0000256" key="4">
    <source>
        <dbReference type="SAM" id="SignalP"/>
    </source>
</evidence>
<dbReference type="RefSeq" id="WP_222199073.1">
    <property type="nucleotide sequence ID" value="NZ_JAIMFO010000005.1"/>
</dbReference>
<keyword evidence="4" id="KW-0732">Signal</keyword>
<name>A0ABS7MIW3_9ACTN</name>
<evidence type="ECO:0000256" key="3">
    <source>
        <dbReference type="SAM" id="Phobius"/>
    </source>
</evidence>
<feature type="compositionally biased region" description="Gly residues" evidence="2">
    <location>
        <begin position="1870"/>
        <end position="1886"/>
    </location>
</feature>
<keyword evidence="3" id="KW-0812">Transmembrane</keyword>
<evidence type="ECO:0000256" key="1">
    <source>
        <dbReference type="ARBA" id="ARBA00004196"/>
    </source>
</evidence>
<gene>
    <name evidence="6" type="ORF">K6V98_02850</name>
</gene>
<dbReference type="Gene3D" id="1.20.1270.90">
    <property type="entry name" value="AF1782-like"/>
    <property type="match status" value="1"/>
</dbReference>
<proteinExistence type="predicted"/>
<dbReference type="SUPFAM" id="SSF49785">
    <property type="entry name" value="Galactose-binding domain-like"/>
    <property type="match status" value="3"/>
</dbReference>
<evidence type="ECO:0000313" key="7">
    <source>
        <dbReference type="Proteomes" id="UP000700908"/>
    </source>
</evidence>
<feature type="domain" description="F5/8 type C" evidence="5">
    <location>
        <begin position="103"/>
        <end position="253"/>
    </location>
</feature>
<dbReference type="Gene3D" id="2.60.120.260">
    <property type="entry name" value="Galactose-binding domain-like"/>
    <property type="match status" value="3"/>
</dbReference>
<dbReference type="Proteomes" id="UP000700908">
    <property type="component" value="Unassembled WGS sequence"/>
</dbReference>
<dbReference type="Gene3D" id="2.60.40.4270">
    <property type="entry name" value="Listeria-Bacteroides repeat domain"/>
    <property type="match status" value="1"/>
</dbReference>
<comment type="subcellular location">
    <subcellularLocation>
        <location evidence="1">Cell envelope</location>
    </subcellularLocation>
</comment>
<evidence type="ECO:0000313" key="6">
    <source>
        <dbReference type="EMBL" id="MBY4797304.1"/>
    </source>
</evidence>
<feature type="compositionally biased region" description="Basic and acidic residues" evidence="2">
    <location>
        <begin position="1822"/>
        <end position="1839"/>
    </location>
</feature>
<dbReference type="Gene3D" id="3.20.20.70">
    <property type="entry name" value="Aldolase class I"/>
    <property type="match status" value="1"/>
</dbReference>
<dbReference type="InterPro" id="IPR008979">
    <property type="entry name" value="Galactose-bd-like_sf"/>
</dbReference>
<dbReference type="InterPro" id="IPR042229">
    <property type="entry name" value="Listeria/Bacterioides_rpt_sf"/>
</dbReference>
<reference evidence="6 7" key="1">
    <citation type="submission" date="2021-08" db="EMBL/GenBank/DDBJ databases">
        <title>Collinsella faecalis sp. nov. isolated from swine faeces.</title>
        <authorList>
            <person name="Oh B.S."/>
            <person name="Lee J.H."/>
        </authorList>
    </citation>
    <scope>NUCLEOTIDE SEQUENCE [LARGE SCALE GENOMIC DNA]</scope>
    <source>
        <strain evidence="6 7">AGMB00827</strain>
    </source>
</reference>
<dbReference type="InterPro" id="IPR017853">
    <property type="entry name" value="GH"/>
</dbReference>
<comment type="caution">
    <text evidence="6">The sequence shown here is derived from an EMBL/GenBank/DDBJ whole genome shotgun (WGS) entry which is preliminary data.</text>
</comment>
<dbReference type="PROSITE" id="PS50022">
    <property type="entry name" value="FA58C_3"/>
    <property type="match status" value="1"/>
</dbReference>
<dbReference type="Pfam" id="PF09479">
    <property type="entry name" value="Flg_new"/>
    <property type="match status" value="1"/>
</dbReference>
<dbReference type="NCBIfam" id="TIGR02543">
    <property type="entry name" value="List_Bact_rpt"/>
    <property type="match status" value="1"/>
</dbReference>
<feature type="chain" id="PRO_5045050367" evidence="4">
    <location>
        <begin position="32"/>
        <end position="1929"/>
    </location>
</feature>
<feature type="compositionally biased region" description="Basic and acidic residues" evidence="2">
    <location>
        <begin position="1858"/>
        <end position="1867"/>
    </location>
</feature>